<dbReference type="Proteomes" id="UP000322139">
    <property type="component" value="Unassembled WGS sequence"/>
</dbReference>
<dbReference type="RefSeq" id="WP_148976239.1">
    <property type="nucleotide sequence ID" value="NZ_JBNILB010000011.1"/>
</dbReference>
<dbReference type="EMBL" id="VTER01000010">
    <property type="protein sequence ID" value="TYS45698.1"/>
    <property type="molecule type" value="Genomic_DNA"/>
</dbReference>
<keyword evidence="1" id="KW-0472">Membrane</keyword>
<accession>A0A5D4R7D7</accession>
<proteinExistence type="predicted"/>
<comment type="caution">
    <text evidence="2">The sequence shown here is derived from an EMBL/GenBank/DDBJ whole genome shotgun (WGS) entry which is preliminary data.</text>
</comment>
<dbReference type="AlphaFoldDB" id="A0A5D4R7D7"/>
<feature type="transmembrane region" description="Helical" evidence="1">
    <location>
        <begin position="31"/>
        <end position="48"/>
    </location>
</feature>
<gene>
    <name evidence="2" type="ORF">FZD51_19210</name>
</gene>
<feature type="transmembrane region" description="Helical" evidence="1">
    <location>
        <begin position="60"/>
        <end position="80"/>
    </location>
</feature>
<evidence type="ECO:0000313" key="3">
    <source>
        <dbReference type="Proteomes" id="UP000322139"/>
    </source>
</evidence>
<name>A0A5D4R7D7_9BACI</name>
<keyword evidence="1" id="KW-0812">Transmembrane</keyword>
<protein>
    <submittedName>
        <fullName evidence="2">Uncharacterized protein</fullName>
    </submittedName>
</protein>
<organism evidence="2 3">
    <name type="scientific">Bacillus infantis</name>
    <dbReference type="NCBI Taxonomy" id="324767"/>
    <lineage>
        <taxon>Bacteria</taxon>
        <taxon>Bacillati</taxon>
        <taxon>Bacillota</taxon>
        <taxon>Bacilli</taxon>
        <taxon>Bacillales</taxon>
        <taxon>Bacillaceae</taxon>
        <taxon>Bacillus</taxon>
    </lineage>
</organism>
<sequence length="83" mass="9172">MKSKLGLFSTIFFLIGLLTYTAVLFGYDNLLLAGVILSAIGLILGLFAEKGRYKKIGLTGNGFILVITIIIPFIVTNFFWNRP</sequence>
<reference evidence="2 3" key="1">
    <citation type="submission" date="2019-08" db="EMBL/GenBank/DDBJ databases">
        <title>Bacillus genomes from the desert of Cuatro Cienegas, Coahuila.</title>
        <authorList>
            <person name="Olmedo-Alvarez G."/>
        </authorList>
    </citation>
    <scope>NUCLEOTIDE SEQUENCE [LARGE SCALE GENOMIC DNA]</scope>
    <source>
        <strain evidence="2 3">CH446_14T</strain>
    </source>
</reference>
<evidence type="ECO:0000256" key="1">
    <source>
        <dbReference type="SAM" id="Phobius"/>
    </source>
</evidence>
<evidence type="ECO:0000313" key="2">
    <source>
        <dbReference type="EMBL" id="TYS45698.1"/>
    </source>
</evidence>
<keyword evidence="1" id="KW-1133">Transmembrane helix</keyword>